<feature type="compositionally biased region" description="Basic and acidic residues" evidence="1">
    <location>
        <begin position="311"/>
        <end position="320"/>
    </location>
</feature>
<dbReference type="Gene3D" id="6.10.280.230">
    <property type="match status" value="1"/>
</dbReference>
<proteinExistence type="predicted"/>
<dbReference type="EMBL" id="KV453909">
    <property type="protein sequence ID" value="ODV81901.1"/>
    <property type="molecule type" value="Genomic_DNA"/>
</dbReference>
<dbReference type="OrthoDB" id="5407351at2759"/>
<dbReference type="GeneID" id="30981309"/>
<evidence type="ECO:0000256" key="1">
    <source>
        <dbReference type="SAM" id="MobiDB-lite"/>
    </source>
</evidence>
<feature type="compositionally biased region" description="Polar residues" evidence="1">
    <location>
        <begin position="1"/>
        <end position="17"/>
    </location>
</feature>
<name>A0A1E4SQX5_9ASCO</name>
<dbReference type="RefSeq" id="XP_020067023.1">
    <property type="nucleotide sequence ID" value="XM_020207172.1"/>
</dbReference>
<protein>
    <recommendedName>
        <fullName evidence="4">Peroxin 20</fullName>
    </recommendedName>
</protein>
<keyword evidence="3" id="KW-1185">Reference proteome</keyword>
<reference evidence="3" key="1">
    <citation type="submission" date="2016-05" db="EMBL/GenBank/DDBJ databases">
        <title>Comparative genomics of biotechnologically important yeasts.</title>
        <authorList>
            <consortium name="DOE Joint Genome Institute"/>
            <person name="Riley R."/>
            <person name="Haridas S."/>
            <person name="Wolfe K.H."/>
            <person name="Lopes M.R."/>
            <person name="Hittinger C.T."/>
            <person name="Goker M."/>
            <person name="Salamov A."/>
            <person name="Wisecaver J."/>
            <person name="Long T.M."/>
            <person name="Aerts A.L."/>
            <person name="Barry K."/>
            <person name="Choi C."/>
            <person name="Clum A."/>
            <person name="Coughlan A.Y."/>
            <person name="Deshpande S."/>
            <person name="Douglass A.P."/>
            <person name="Hanson S.J."/>
            <person name="Klenk H.-P."/>
            <person name="Labutti K."/>
            <person name="Lapidus A."/>
            <person name="Lindquist E."/>
            <person name="Lipzen A."/>
            <person name="Meier-Kolthoff J.P."/>
            <person name="Ohm R.A."/>
            <person name="Otillar R.P."/>
            <person name="Pangilinan J."/>
            <person name="Peng Y."/>
            <person name="Rokas A."/>
            <person name="Rosa C.A."/>
            <person name="Scheuner C."/>
            <person name="Sibirny A.A."/>
            <person name="Slot J.C."/>
            <person name="Stielow J.B."/>
            <person name="Sun H."/>
            <person name="Kurtzman C.P."/>
            <person name="Blackwell M."/>
            <person name="Grigoriev I.V."/>
            <person name="Jeffries T.W."/>
        </authorList>
    </citation>
    <scope>NUCLEOTIDE SEQUENCE [LARGE SCALE GENOMIC DNA]</scope>
    <source>
        <strain evidence="3">NRRL Y-17324</strain>
    </source>
</reference>
<dbReference type="AlphaFoldDB" id="A0A1E4SQX5"/>
<gene>
    <name evidence="2" type="ORF">CANTADRAFT_24643</name>
</gene>
<evidence type="ECO:0000313" key="2">
    <source>
        <dbReference type="EMBL" id="ODV81901.1"/>
    </source>
</evidence>
<evidence type="ECO:0000313" key="3">
    <source>
        <dbReference type="Proteomes" id="UP000094285"/>
    </source>
</evidence>
<dbReference type="STRING" id="984487.A0A1E4SQX5"/>
<dbReference type="Proteomes" id="UP000094285">
    <property type="component" value="Unassembled WGS sequence"/>
</dbReference>
<feature type="region of interest" description="Disordered" evidence="1">
    <location>
        <begin position="1"/>
        <end position="22"/>
    </location>
</feature>
<sequence>MEASCGPSNAVSKLTQHSNRDNSLQHEFRARNHPGQGPQSFRQGQAVDAHLNHEFQQFNSGNDFASSFMRSGGYNVPHVQHQHQHHQPAQASQNTHWVQDFAGLSIQNKPQQNDWHHQFMQSNNMQTKHHEQSQAHAQYDMGQAQYSSGPRFQMNMRTNLSTPLYAQQPAEQVLQQHKQQQHDFDSQFDLLEKELEAQQLRAANETVTGELATIADNDLEKEQFAKTAQQVEMSMKASQSANTDMNNKIQNSQFLKLMSSIGARQVELEGDKLVDASSRQDVRDTELADPVTATSHHKTCQHETCTDETCHHEASHDQPSHHHSLHQHIPHTGPIRTHQDPAHENKLPDPLAHIMDGALGDISEPLLAAQVVSGNQVQSGDWMEDDMWSAPVRKPKNSILSPEWQEVFEDYRNDDDFH</sequence>
<accession>A0A1E4SQX5</accession>
<feature type="region of interest" description="Disordered" evidence="1">
    <location>
        <begin position="311"/>
        <end position="342"/>
    </location>
</feature>
<evidence type="ECO:0008006" key="4">
    <source>
        <dbReference type="Google" id="ProtNLM"/>
    </source>
</evidence>
<organism evidence="2 3">
    <name type="scientific">Suhomyces tanzawaensis NRRL Y-17324</name>
    <dbReference type="NCBI Taxonomy" id="984487"/>
    <lineage>
        <taxon>Eukaryota</taxon>
        <taxon>Fungi</taxon>
        <taxon>Dikarya</taxon>
        <taxon>Ascomycota</taxon>
        <taxon>Saccharomycotina</taxon>
        <taxon>Pichiomycetes</taxon>
        <taxon>Debaryomycetaceae</taxon>
        <taxon>Suhomyces</taxon>
    </lineage>
</organism>